<sequence>MKMKNILNSLFPWLAMTTLLSLQGCENEEGTAIHSRDTVSFEIDAGGARATETTFETGDAIGVYAAVRMSSAPATLKTSGNYADNKRFVWNGSQFVADGDANEIAAGHETDYYAYYPYREDMGNPLDYDFSIQGDQREGITLSDFMYAANRSGTTDKVITLAFSHRLSRLQVTYTPEAGEALSGVTIQRAKVTANINLGTGTANTLGATSDIRMYNDGGTFTAVIPAQDRDADGTFLTLLFADGTKKDYTLTAKKEFLAGHTTVIPFMGKELQYTFTVSPETIGSGYSGGIYNYETVSNKYYSINGKPLPGTESPLDYTVSTTDVWITPDKAGKTIKVAENLNTAPRNGKVLFTQAESGRTYILPVQQSSATTRQTLQISTTAGNIPAAGGNKAVTAVLSTYYNDHRDPDKKENVTVSLSGTGTGFSLSGNQVLAVNNTTTNARSITVKGSYNGITSDNSLTITQDAGAKQYASWSDWSVTVSANPETVANTGGTSVITADAARTRAWTWNGVGGSGGTETDRATPSLSAAGSGFSLSGTTLTAGNNTTTSERSCTVTATHAGKSASCTVKQPAGTTGYGDWKVNISASPTTIAAAGGTSTLTCSAARDVYTNGVKTGTETATPVISGSAAGFSLSGKTVSAGNNTSTSTRSITYTATHAGKSASCTITQSAGNRQYASWSAWNVTVSANPVTIAASGGTSSISAAATRTRTWTWNGVSGSGGTETDRATPSLSAAGSGFSLSGTTLTAGNNTTTSERSCTVTATHAGKSASCTVKQPAGTTGYGDWKVNISASPTTIAAAGGTSTLTCSAARDVYTNGVKTGTETATPVISGSAAGFSLSGKTVSAGNNTSTSTRSITYTATHAGKSASCTITQSAGNRQYASWSAWNVTVSANPVTIAASGGTSSISAAATRTRTWTWNGVSGSGGTETDRATPSLSAAGSGFSLSGTTLTAGNNTTASERSCTVTATSNGRSAACTVRQSAGSQTTEYGNWTTGSLSVSASPSGIGSSGGTSRLSATASQSRPKYTKWNGITTGTTTEYRSVDVSSSASWSGSASGFSRSGTTVTVAANGSTSSRNCTYTASYGGKSGHVTIHQDGKPADVITYGYIFTLGSVSGDDVVSTGGTVTYSVTSQKITYTNGSETSRSNIGWSASANVSWISAGTNSATVSENPTTSDRSGTITLTQNESGRKLSITVYQDRKVSVDIN</sequence>
<dbReference type="InterPro" id="IPR013783">
    <property type="entry name" value="Ig-like_fold"/>
</dbReference>
<dbReference type="Gene3D" id="2.60.40.2620">
    <property type="entry name" value="Fimbrillin-like"/>
    <property type="match status" value="1"/>
</dbReference>
<dbReference type="Proteomes" id="UP000283429">
    <property type="component" value="Unassembled WGS sequence"/>
</dbReference>
<dbReference type="Gene3D" id="2.60.40.10">
    <property type="entry name" value="Immunoglobulins"/>
    <property type="match status" value="8"/>
</dbReference>
<evidence type="ECO:0000256" key="1">
    <source>
        <dbReference type="SAM" id="MobiDB-lite"/>
    </source>
</evidence>
<reference evidence="3 4" key="1">
    <citation type="submission" date="2018-08" db="EMBL/GenBank/DDBJ databases">
        <title>A genome reference for cultivated species of the human gut microbiota.</title>
        <authorList>
            <person name="Zou Y."/>
            <person name="Xue W."/>
            <person name="Luo G."/>
        </authorList>
    </citation>
    <scope>NUCLEOTIDE SEQUENCE [LARGE SCALE GENOMIC DNA]</scope>
    <source>
        <strain evidence="3 4">AM30-40</strain>
    </source>
</reference>
<feature type="region of interest" description="Disordered" evidence="1">
    <location>
        <begin position="1003"/>
        <end position="1023"/>
    </location>
</feature>
<accession>A0A414GTP8</accession>
<feature type="region of interest" description="Disordered" evidence="1">
    <location>
        <begin position="716"/>
        <end position="735"/>
    </location>
</feature>
<organism evidence="3 4">
    <name type="scientific">Phocaeicola vulgatus</name>
    <name type="common">Bacteroides vulgatus</name>
    <dbReference type="NCBI Taxonomy" id="821"/>
    <lineage>
        <taxon>Bacteria</taxon>
        <taxon>Pseudomonadati</taxon>
        <taxon>Bacteroidota</taxon>
        <taxon>Bacteroidia</taxon>
        <taxon>Bacteroidales</taxon>
        <taxon>Bacteroidaceae</taxon>
        <taxon>Phocaeicola</taxon>
    </lineage>
</organism>
<dbReference type="PROSITE" id="PS51257">
    <property type="entry name" value="PROKAR_LIPOPROTEIN"/>
    <property type="match status" value="1"/>
</dbReference>
<proteinExistence type="predicted"/>
<dbReference type="AlphaFoldDB" id="A0A414GTP8"/>
<dbReference type="InterPro" id="IPR024361">
    <property type="entry name" value="BACON"/>
</dbReference>
<dbReference type="CDD" id="cd13120">
    <property type="entry name" value="BF2867_like_N"/>
    <property type="match status" value="1"/>
</dbReference>
<protein>
    <recommendedName>
        <fullName evidence="2">BACON domain-containing protein</fullName>
    </recommendedName>
</protein>
<evidence type="ECO:0000313" key="4">
    <source>
        <dbReference type="Proteomes" id="UP000283429"/>
    </source>
</evidence>
<comment type="caution">
    <text evidence="3">The sequence shown here is derived from an EMBL/GenBank/DDBJ whole genome shotgun (WGS) entry which is preliminary data.</text>
</comment>
<dbReference type="InterPro" id="IPR025049">
    <property type="entry name" value="Mfa-like_1"/>
</dbReference>
<feature type="domain" description="BACON" evidence="2">
    <location>
        <begin position="1152"/>
        <end position="1201"/>
    </location>
</feature>
<feature type="region of interest" description="Disordered" evidence="1">
    <location>
        <begin position="921"/>
        <end position="940"/>
    </location>
</feature>
<dbReference type="EMBL" id="QSJM01000080">
    <property type="protein sequence ID" value="RHD72644.1"/>
    <property type="molecule type" value="Genomic_DNA"/>
</dbReference>
<feature type="compositionally biased region" description="Low complexity" evidence="1">
    <location>
        <begin position="1003"/>
        <end position="1018"/>
    </location>
</feature>
<evidence type="ECO:0000259" key="2">
    <source>
        <dbReference type="Pfam" id="PF13004"/>
    </source>
</evidence>
<evidence type="ECO:0000313" key="3">
    <source>
        <dbReference type="EMBL" id="RHD72644.1"/>
    </source>
</evidence>
<dbReference type="InterPro" id="IPR042278">
    <property type="entry name" value="Mfa-like_1_N"/>
</dbReference>
<gene>
    <name evidence="3" type="ORF">DW783_19560</name>
</gene>
<dbReference type="Pfam" id="PF13149">
    <property type="entry name" value="Mfa_like_1"/>
    <property type="match status" value="1"/>
</dbReference>
<name>A0A414GTP8_PHOVU</name>
<dbReference type="Pfam" id="PF13004">
    <property type="entry name" value="BACON"/>
    <property type="match status" value="1"/>
</dbReference>